<name>A0A3P9JM22_ORYLA</name>
<reference evidence="1 2" key="2">
    <citation type="submission" date="2017-04" db="EMBL/GenBank/DDBJ databases">
        <title>CpG methylation of centromeres and impact of large insertions on vertebrate speciation.</title>
        <authorList>
            <person name="Ichikawa K."/>
            <person name="Yoshimura J."/>
            <person name="Morishita S."/>
        </authorList>
    </citation>
    <scope>NUCLEOTIDE SEQUENCE</scope>
    <source>
        <strain evidence="1 2">HSOK</strain>
    </source>
</reference>
<dbReference type="Proteomes" id="UP000265200">
    <property type="component" value="Chromosome 7"/>
</dbReference>
<reference evidence="1" key="3">
    <citation type="submission" date="2025-08" db="UniProtKB">
        <authorList>
            <consortium name="Ensembl"/>
        </authorList>
    </citation>
    <scope>IDENTIFICATION</scope>
    <source>
        <strain evidence="1">HSOK</strain>
    </source>
</reference>
<evidence type="ECO:0000313" key="2">
    <source>
        <dbReference type="Proteomes" id="UP000265200"/>
    </source>
</evidence>
<reference evidence="1" key="4">
    <citation type="submission" date="2025-09" db="UniProtKB">
        <authorList>
            <consortium name="Ensembl"/>
        </authorList>
    </citation>
    <scope>IDENTIFICATION</scope>
    <source>
        <strain evidence="1">HSOK</strain>
    </source>
</reference>
<reference key="1">
    <citation type="journal article" date="2007" name="Nature">
        <title>The medaka draft genome and insights into vertebrate genome evolution.</title>
        <authorList>
            <person name="Kasahara M."/>
            <person name="Naruse K."/>
            <person name="Sasaki S."/>
            <person name="Nakatani Y."/>
            <person name="Qu W."/>
            <person name="Ahsan B."/>
            <person name="Yamada T."/>
            <person name="Nagayasu Y."/>
            <person name="Doi K."/>
            <person name="Kasai Y."/>
            <person name="Jindo T."/>
            <person name="Kobayashi D."/>
            <person name="Shimada A."/>
            <person name="Toyoda A."/>
            <person name="Kuroki Y."/>
            <person name="Fujiyama A."/>
            <person name="Sasaki T."/>
            <person name="Shimizu A."/>
            <person name="Asakawa S."/>
            <person name="Shimizu N."/>
            <person name="Hashimoto S."/>
            <person name="Yang J."/>
            <person name="Lee Y."/>
            <person name="Matsushima K."/>
            <person name="Sugano S."/>
            <person name="Sakaizumi M."/>
            <person name="Narita T."/>
            <person name="Ohishi K."/>
            <person name="Haga S."/>
            <person name="Ohta F."/>
            <person name="Nomoto H."/>
            <person name="Nogata K."/>
            <person name="Morishita T."/>
            <person name="Endo T."/>
            <person name="Shin-I T."/>
            <person name="Takeda H."/>
            <person name="Morishita S."/>
            <person name="Kohara Y."/>
        </authorList>
    </citation>
    <scope>NUCLEOTIDE SEQUENCE [LARGE SCALE GENOMIC DNA]</scope>
    <source>
        <strain>Hd-rR</strain>
    </source>
</reference>
<proteinExistence type="predicted"/>
<dbReference type="GO" id="GO:0003676">
    <property type="term" value="F:nucleic acid binding"/>
    <property type="evidence" value="ECO:0007669"/>
    <property type="project" value="InterPro"/>
</dbReference>
<evidence type="ECO:0008006" key="3">
    <source>
        <dbReference type="Google" id="ProtNLM"/>
    </source>
</evidence>
<dbReference type="InterPro" id="IPR036397">
    <property type="entry name" value="RNaseH_sf"/>
</dbReference>
<dbReference type="Gene3D" id="3.30.420.10">
    <property type="entry name" value="Ribonuclease H-like superfamily/Ribonuclease H"/>
    <property type="match status" value="1"/>
</dbReference>
<accession>A0A3P9JM22</accession>
<dbReference type="AlphaFoldDB" id="A0A3P9JM22"/>
<organism evidence="1 2">
    <name type="scientific">Oryzias latipes</name>
    <name type="common">Japanese rice fish</name>
    <name type="synonym">Japanese killifish</name>
    <dbReference type="NCBI Taxonomy" id="8090"/>
    <lineage>
        <taxon>Eukaryota</taxon>
        <taxon>Metazoa</taxon>
        <taxon>Chordata</taxon>
        <taxon>Craniata</taxon>
        <taxon>Vertebrata</taxon>
        <taxon>Euteleostomi</taxon>
        <taxon>Actinopterygii</taxon>
        <taxon>Neopterygii</taxon>
        <taxon>Teleostei</taxon>
        <taxon>Neoteleostei</taxon>
        <taxon>Acanthomorphata</taxon>
        <taxon>Ovalentaria</taxon>
        <taxon>Atherinomorphae</taxon>
        <taxon>Beloniformes</taxon>
        <taxon>Adrianichthyidae</taxon>
        <taxon>Oryziinae</taxon>
        <taxon>Oryzias</taxon>
    </lineage>
</organism>
<dbReference type="Ensembl" id="ENSORLT00015034734.1">
    <property type="protein sequence ID" value="ENSORLP00015033203.1"/>
    <property type="gene ID" value="ENSORLG00015018444.1"/>
</dbReference>
<sequence>MFMDEPAPPHGTRIVTAALQEVGVSHTVHPAMTSDLNPIEQVWDQLTR</sequence>
<evidence type="ECO:0000313" key="1">
    <source>
        <dbReference type="Ensembl" id="ENSORLP00015033203.1"/>
    </source>
</evidence>
<protein>
    <recommendedName>
        <fullName evidence="3">Tc1-like transposase DDE domain-containing protein</fullName>
    </recommendedName>
</protein>